<keyword evidence="1" id="KW-0645">Protease</keyword>
<dbReference type="SUPFAM" id="SSF102712">
    <property type="entry name" value="JAB1/MPN domain"/>
    <property type="match status" value="1"/>
</dbReference>
<evidence type="ECO:0000313" key="7">
    <source>
        <dbReference type="EMBL" id="MBK1782581.1"/>
    </source>
</evidence>
<dbReference type="CDD" id="cd08071">
    <property type="entry name" value="MPN_DUF2466"/>
    <property type="match status" value="1"/>
</dbReference>
<feature type="domain" description="MPN" evidence="6">
    <location>
        <begin position="44"/>
        <end position="166"/>
    </location>
</feature>
<keyword evidence="3" id="KW-0378">Hydrolase</keyword>
<dbReference type="EMBL" id="JAENGP010000025">
    <property type="protein sequence ID" value="MBK1782581.1"/>
    <property type="molecule type" value="Genomic_DNA"/>
</dbReference>
<evidence type="ECO:0000313" key="8">
    <source>
        <dbReference type="Proteomes" id="UP000635316"/>
    </source>
</evidence>
<dbReference type="InterPro" id="IPR020891">
    <property type="entry name" value="UPF0758_CS"/>
</dbReference>
<organism evidence="7 8">
    <name type="scientific">Advenella mandrilli</name>
    <dbReference type="NCBI Taxonomy" id="2800330"/>
    <lineage>
        <taxon>Bacteria</taxon>
        <taxon>Pseudomonadati</taxon>
        <taxon>Pseudomonadota</taxon>
        <taxon>Betaproteobacteria</taxon>
        <taxon>Burkholderiales</taxon>
        <taxon>Alcaligenaceae</taxon>
    </lineage>
</organism>
<proteinExistence type="predicted"/>
<dbReference type="Pfam" id="PF04002">
    <property type="entry name" value="RadC"/>
    <property type="match status" value="1"/>
</dbReference>
<keyword evidence="8" id="KW-1185">Reference proteome</keyword>
<evidence type="ECO:0000256" key="5">
    <source>
        <dbReference type="ARBA" id="ARBA00023049"/>
    </source>
</evidence>
<evidence type="ECO:0000256" key="2">
    <source>
        <dbReference type="ARBA" id="ARBA00022723"/>
    </source>
</evidence>
<dbReference type="PROSITE" id="PS01302">
    <property type="entry name" value="UPF0758"/>
    <property type="match status" value="1"/>
</dbReference>
<evidence type="ECO:0000259" key="6">
    <source>
        <dbReference type="PROSITE" id="PS50249"/>
    </source>
</evidence>
<dbReference type="Gene3D" id="3.40.140.10">
    <property type="entry name" value="Cytidine Deaminase, domain 2"/>
    <property type="match status" value="1"/>
</dbReference>
<evidence type="ECO:0000256" key="4">
    <source>
        <dbReference type="ARBA" id="ARBA00022833"/>
    </source>
</evidence>
<dbReference type="PANTHER" id="PTHR30471:SF3">
    <property type="entry name" value="UPF0758 PROTEIN YEES-RELATED"/>
    <property type="match status" value="1"/>
</dbReference>
<protein>
    <submittedName>
        <fullName evidence="7">DNA repair protein RadC</fullName>
    </submittedName>
</protein>
<keyword evidence="5" id="KW-0482">Metalloprotease</keyword>
<dbReference type="PROSITE" id="PS50249">
    <property type="entry name" value="MPN"/>
    <property type="match status" value="1"/>
</dbReference>
<keyword evidence="4" id="KW-0862">Zinc</keyword>
<keyword evidence="2" id="KW-0479">Metal-binding</keyword>
<gene>
    <name evidence="7" type="primary">radC</name>
    <name evidence="7" type="ORF">JHL22_15315</name>
</gene>
<dbReference type="PANTHER" id="PTHR30471">
    <property type="entry name" value="DNA REPAIR PROTEIN RADC"/>
    <property type="match status" value="1"/>
</dbReference>
<evidence type="ECO:0000256" key="1">
    <source>
        <dbReference type="ARBA" id="ARBA00022670"/>
    </source>
</evidence>
<dbReference type="InterPro" id="IPR025657">
    <property type="entry name" value="RadC_JAB"/>
</dbReference>
<evidence type="ECO:0000256" key="3">
    <source>
        <dbReference type="ARBA" id="ARBA00022801"/>
    </source>
</evidence>
<dbReference type="NCBIfam" id="TIGR00608">
    <property type="entry name" value="radc"/>
    <property type="match status" value="1"/>
</dbReference>
<accession>A0ABS1EHU2</accession>
<reference evidence="7 8" key="1">
    <citation type="submission" date="2020-12" db="EMBL/GenBank/DDBJ databases">
        <authorList>
            <person name="Lu T."/>
            <person name="Wang Q."/>
            <person name="Han X."/>
        </authorList>
    </citation>
    <scope>NUCLEOTIDE SEQUENCE [LARGE SCALE GENOMIC DNA]</scope>
    <source>
        <strain evidence="7 8">WQ 585</strain>
    </source>
</reference>
<name>A0ABS1EHU2_9BURK</name>
<sequence length="166" mass="18573">MRYHKLKAGVEPGTYVMESSVMTEQDILTMANQLAKRRLSKGRRLSNPLEVKAHLMTLFQHCEHEIFSILLLDNQHRIIGLHELFHGTINMAVVHPREVVKLTLKHNAAAVILIHNHPSGNPEPSSADISITKQLKKTLELVTVNVIDHIIVGAEECTSLAEKGLI</sequence>
<dbReference type="InterPro" id="IPR001405">
    <property type="entry name" value="UPF0758"/>
</dbReference>
<dbReference type="InterPro" id="IPR037518">
    <property type="entry name" value="MPN"/>
</dbReference>
<comment type="caution">
    <text evidence="7">The sequence shown here is derived from an EMBL/GenBank/DDBJ whole genome shotgun (WGS) entry which is preliminary data.</text>
</comment>
<dbReference type="RefSeq" id="WP_200239384.1">
    <property type="nucleotide sequence ID" value="NZ_JAENGP010000025.1"/>
</dbReference>
<dbReference type="Proteomes" id="UP000635316">
    <property type="component" value="Unassembled WGS sequence"/>
</dbReference>